<dbReference type="InterPro" id="IPR010982">
    <property type="entry name" value="Lambda_DNA-bd_dom_sf"/>
</dbReference>
<dbReference type="InterPro" id="IPR001387">
    <property type="entry name" value="Cro/C1-type_HTH"/>
</dbReference>
<evidence type="ECO:0000259" key="2">
    <source>
        <dbReference type="PROSITE" id="PS50943"/>
    </source>
</evidence>
<dbReference type="SUPFAM" id="SSF47413">
    <property type="entry name" value="lambda repressor-like DNA-binding domains"/>
    <property type="match status" value="1"/>
</dbReference>
<dbReference type="RefSeq" id="WP_160196286.1">
    <property type="nucleotide sequence ID" value="NZ_QXXA01000004.1"/>
</dbReference>
<dbReference type="OrthoDB" id="9812960at2"/>
<dbReference type="InterPro" id="IPR050807">
    <property type="entry name" value="TransReg_Diox_bact_type"/>
</dbReference>
<keyword evidence="1" id="KW-0238">DNA-binding</keyword>
<dbReference type="PROSITE" id="PS50943">
    <property type="entry name" value="HTH_CROC1"/>
    <property type="match status" value="1"/>
</dbReference>
<dbReference type="PANTHER" id="PTHR46797">
    <property type="entry name" value="HTH-TYPE TRANSCRIPTIONAL REGULATOR"/>
    <property type="match status" value="1"/>
</dbReference>
<dbReference type="EMBL" id="QXXA01000004">
    <property type="protein sequence ID" value="NBI05795.1"/>
    <property type="molecule type" value="Genomic_DNA"/>
</dbReference>
<dbReference type="PANTHER" id="PTHR46797:SF1">
    <property type="entry name" value="METHYLPHOSPHONATE SYNTHASE"/>
    <property type="match status" value="1"/>
</dbReference>
<dbReference type="CDD" id="cd00093">
    <property type="entry name" value="HTH_XRE"/>
    <property type="match status" value="1"/>
</dbReference>
<protein>
    <submittedName>
        <fullName evidence="3">XRE family transcriptional regulator</fullName>
    </submittedName>
</protein>
<evidence type="ECO:0000256" key="1">
    <source>
        <dbReference type="ARBA" id="ARBA00023125"/>
    </source>
</evidence>
<dbReference type="GO" id="GO:0003677">
    <property type="term" value="F:DNA binding"/>
    <property type="evidence" value="ECO:0007669"/>
    <property type="project" value="UniProtKB-KW"/>
</dbReference>
<dbReference type="Gene3D" id="1.10.260.40">
    <property type="entry name" value="lambda repressor-like DNA-binding domains"/>
    <property type="match status" value="1"/>
</dbReference>
<proteinExistence type="predicted"/>
<evidence type="ECO:0000313" key="3">
    <source>
        <dbReference type="EMBL" id="NBI05795.1"/>
    </source>
</evidence>
<gene>
    <name evidence="3" type="ORF">D3Z33_02860</name>
</gene>
<dbReference type="AlphaFoldDB" id="A0A845QTC3"/>
<comment type="caution">
    <text evidence="3">The sequence shown here is derived from an EMBL/GenBank/DDBJ whole genome shotgun (WGS) entry which is preliminary data.</text>
</comment>
<name>A0A845QTC3_9CLOT</name>
<dbReference type="Proteomes" id="UP000467132">
    <property type="component" value="Unassembled WGS sequence"/>
</dbReference>
<accession>A0A845QTC3</accession>
<sequence length="121" mass="14223">MDQKEFGQYLKSLRKDKKLTIRQVELYANVSNSYLSMIENGKRDIPSPEILQKLSKVYDIDYNTLMKKAGYVDSDTSKYEDDLEQEFPEGVQVLRRASKELSPKAKKKMLKMMELFLEEDE</sequence>
<dbReference type="GO" id="GO:0005829">
    <property type="term" value="C:cytosol"/>
    <property type="evidence" value="ECO:0007669"/>
    <property type="project" value="TreeGrafter"/>
</dbReference>
<reference evidence="3 4" key="1">
    <citation type="submission" date="2018-08" db="EMBL/GenBank/DDBJ databases">
        <title>Murine metabolic-syndrome-specific gut microbial biobank.</title>
        <authorList>
            <person name="Liu C."/>
        </authorList>
    </citation>
    <scope>NUCLEOTIDE SEQUENCE [LARGE SCALE GENOMIC DNA]</scope>
    <source>
        <strain evidence="3 4">583</strain>
    </source>
</reference>
<dbReference type="SMART" id="SM00530">
    <property type="entry name" value="HTH_XRE"/>
    <property type="match status" value="1"/>
</dbReference>
<organism evidence="3 4">
    <name type="scientific">Senegalia massiliensis</name>
    <dbReference type="NCBI Taxonomy" id="1720316"/>
    <lineage>
        <taxon>Bacteria</taxon>
        <taxon>Bacillati</taxon>
        <taxon>Bacillota</taxon>
        <taxon>Clostridia</taxon>
        <taxon>Eubacteriales</taxon>
        <taxon>Clostridiaceae</taxon>
        <taxon>Senegalia</taxon>
    </lineage>
</organism>
<dbReference type="Pfam" id="PF01381">
    <property type="entry name" value="HTH_3"/>
    <property type="match status" value="1"/>
</dbReference>
<evidence type="ECO:0000313" key="4">
    <source>
        <dbReference type="Proteomes" id="UP000467132"/>
    </source>
</evidence>
<dbReference type="GO" id="GO:0003700">
    <property type="term" value="F:DNA-binding transcription factor activity"/>
    <property type="evidence" value="ECO:0007669"/>
    <property type="project" value="TreeGrafter"/>
</dbReference>
<keyword evidence="4" id="KW-1185">Reference proteome</keyword>
<feature type="domain" description="HTH cro/C1-type" evidence="2">
    <location>
        <begin position="10"/>
        <end position="65"/>
    </location>
</feature>